<comment type="caution">
    <text evidence="2">The sequence shown here is derived from an EMBL/GenBank/DDBJ whole genome shotgun (WGS) entry which is preliminary data.</text>
</comment>
<dbReference type="InterPro" id="IPR029442">
    <property type="entry name" value="GyrI-like"/>
</dbReference>
<dbReference type="InterPro" id="IPR010499">
    <property type="entry name" value="AraC_E-bd"/>
</dbReference>
<dbReference type="SUPFAM" id="SSF55136">
    <property type="entry name" value="Probable bacterial effector-binding domain"/>
    <property type="match status" value="1"/>
</dbReference>
<dbReference type="Proteomes" id="UP001500542">
    <property type="component" value="Unassembled WGS sequence"/>
</dbReference>
<sequence length="157" mass="17747">MEPTIVEREDQPYMALRGKIAMNQIADFARRTPELFSWLAARSINPIGDVFFRYAVVDMEHGLVLEIGLPVEERHHGEGEIVGGVLPGGRYASVTHIGDPGELEGVTRELLAWAEKEGLEWDADGNNWGSRLEVYKSDPQEVPMDQWETELLFRLRG</sequence>
<evidence type="ECO:0000313" key="3">
    <source>
        <dbReference type="Proteomes" id="UP001500542"/>
    </source>
</evidence>
<organism evidence="2 3">
    <name type="scientific">Kribbella koreensis</name>
    <dbReference type="NCBI Taxonomy" id="57909"/>
    <lineage>
        <taxon>Bacteria</taxon>
        <taxon>Bacillati</taxon>
        <taxon>Actinomycetota</taxon>
        <taxon>Actinomycetes</taxon>
        <taxon>Propionibacteriales</taxon>
        <taxon>Kribbellaceae</taxon>
        <taxon>Kribbella</taxon>
    </lineage>
</organism>
<name>A0ABN1PAZ4_9ACTN</name>
<evidence type="ECO:0000313" key="2">
    <source>
        <dbReference type="EMBL" id="GAA0924857.1"/>
    </source>
</evidence>
<reference evidence="2 3" key="1">
    <citation type="journal article" date="2019" name="Int. J. Syst. Evol. Microbiol.">
        <title>The Global Catalogue of Microorganisms (GCM) 10K type strain sequencing project: providing services to taxonomists for standard genome sequencing and annotation.</title>
        <authorList>
            <consortium name="The Broad Institute Genomics Platform"/>
            <consortium name="The Broad Institute Genome Sequencing Center for Infectious Disease"/>
            <person name="Wu L."/>
            <person name="Ma J."/>
        </authorList>
    </citation>
    <scope>NUCLEOTIDE SEQUENCE [LARGE SCALE GENOMIC DNA]</scope>
    <source>
        <strain evidence="2 3">JCM 10977</strain>
    </source>
</reference>
<dbReference type="EMBL" id="BAAAHK010000001">
    <property type="protein sequence ID" value="GAA0924857.1"/>
    <property type="molecule type" value="Genomic_DNA"/>
</dbReference>
<feature type="domain" description="AraC effector-binding" evidence="1">
    <location>
        <begin position="1"/>
        <end position="156"/>
    </location>
</feature>
<dbReference type="Gene3D" id="3.20.80.10">
    <property type="entry name" value="Regulatory factor, effector binding domain"/>
    <property type="match status" value="1"/>
</dbReference>
<keyword evidence="3" id="KW-1185">Reference proteome</keyword>
<accession>A0ABN1PAZ4</accession>
<dbReference type="Pfam" id="PF06445">
    <property type="entry name" value="GyrI-like"/>
    <property type="match status" value="1"/>
</dbReference>
<gene>
    <name evidence="2" type="ORF">GCM10009554_03990</name>
</gene>
<evidence type="ECO:0000259" key="1">
    <source>
        <dbReference type="SMART" id="SM00871"/>
    </source>
</evidence>
<dbReference type="RefSeq" id="WP_343964107.1">
    <property type="nucleotide sequence ID" value="NZ_BAAAHK010000001.1"/>
</dbReference>
<proteinExistence type="predicted"/>
<dbReference type="SMART" id="SM00871">
    <property type="entry name" value="AraC_E_bind"/>
    <property type="match status" value="1"/>
</dbReference>
<dbReference type="InterPro" id="IPR011256">
    <property type="entry name" value="Reg_factor_effector_dom_sf"/>
</dbReference>
<protein>
    <recommendedName>
        <fullName evidence="1">AraC effector-binding domain-containing protein</fullName>
    </recommendedName>
</protein>